<dbReference type="InterPro" id="IPR001314">
    <property type="entry name" value="Peptidase_S1A"/>
</dbReference>
<dbReference type="GO" id="GO:0008233">
    <property type="term" value="F:peptidase activity"/>
    <property type="evidence" value="ECO:0007669"/>
    <property type="project" value="UniProtKB-KW"/>
</dbReference>
<sequence>MNSGCEHPLPLGEGRGEGIKDPRGGARALLFTTLWTLCAACAPLTVEPESRPSPPQRTDAVVGGTAAPDDEAVVALISRRARCTEDTWTLLCSGALVAPDVVLTAAHCLEIFGEEGDYEIFLGERLLPEPEPGGRFIRVERAVRHPSYDRTTHAYDAALLRLTKPVNVSPLPLPEPGWGALEPGQAARVVGFGETKDSAPSGQRRQGLLEVTEVAPGAFHAGPAPAMSCVGDSGGPVLVRGADGREVLVGITASGDVACRKEALNVRVEALLEDFLQPFLEERPESQGPVLAPESLCTAACTHDAECPAGLSCVSVTEDGPGRCLQYALREGSYGASCTEDAQCGAGGTCARLESEGAEACRCFTPCAPLPLEEEEAEAPSGCTGAPGTTPVGWALCAWALFRRLSRRGWGGACAARRGG</sequence>
<dbReference type="Gene3D" id="2.40.10.10">
    <property type="entry name" value="Trypsin-like serine proteases"/>
    <property type="match status" value="1"/>
</dbReference>
<dbReference type="InterPro" id="IPR009003">
    <property type="entry name" value="Peptidase_S1_PA"/>
</dbReference>
<dbReference type="SUPFAM" id="SSF50494">
    <property type="entry name" value="Trypsin-like serine proteases"/>
    <property type="match status" value="1"/>
</dbReference>
<evidence type="ECO:0000313" key="5">
    <source>
        <dbReference type="EMBL" id="WNG51371.1"/>
    </source>
</evidence>
<evidence type="ECO:0000256" key="3">
    <source>
        <dbReference type="SAM" id="MobiDB-lite"/>
    </source>
</evidence>
<feature type="region of interest" description="Disordered" evidence="3">
    <location>
        <begin position="1"/>
        <end position="20"/>
    </location>
</feature>
<dbReference type="Proteomes" id="UP001611383">
    <property type="component" value="Chromosome"/>
</dbReference>
<keyword evidence="2" id="KW-1015">Disulfide bond</keyword>
<dbReference type="InterPro" id="IPR018114">
    <property type="entry name" value="TRYPSIN_HIS"/>
</dbReference>
<dbReference type="InterPro" id="IPR050430">
    <property type="entry name" value="Peptidase_S1"/>
</dbReference>
<dbReference type="PANTHER" id="PTHR24276">
    <property type="entry name" value="POLYSERASE-RELATED"/>
    <property type="match status" value="1"/>
</dbReference>
<protein>
    <submittedName>
        <fullName evidence="5">Serine protease</fullName>
    </submittedName>
</protein>
<feature type="domain" description="Peptidase S1" evidence="4">
    <location>
        <begin position="61"/>
        <end position="281"/>
    </location>
</feature>
<keyword evidence="5" id="KW-0378">Hydrolase</keyword>
<evidence type="ECO:0000256" key="2">
    <source>
        <dbReference type="ARBA" id="ARBA00023157"/>
    </source>
</evidence>
<dbReference type="Pfam" id="PF00089">
    <property type="entry name" value="Trypsin"/>
    <property type="match status" value="1"/>
</dbReference>
<comment type="similarity">
    <text evidence="1">Belongs to the peptidase S1 family.</text>
</comment>
<keyword evidence="5" id="KW-0645">Protease</keyword>
<evidence type="ECO:0000313" key="6">
    <source>
        <dbReference type="Proteomes" id="UP001611383"/>
    </source>
</evidence>
<dbReference type="GO" id="GO:0006508">
    <property type="term" value="P:proteolysis"/>
    <property type="evidence" value="ECO:0007669"/>
    <property type="project" value="UniProtKB-KW"/>
</dbReference>
<dbReference type="PROSITE" id="PS00134">
    <property type="entry name" value="TRYPSIN_HIS"/>
    <property type="match status" value="1"/>
</dbReference>
<keyword evidence="6" id="KW-1185">Reference proteome</keyword>
<dbReference type="SMART" id="SM00020">
    <property type="entry name" value="Tryp_SPc"/>
    <property type="match status" value="1"/>
</dbReference>
<dbReference type="PROSITE" id="PS50240">
    <property type="entry name" value="TRYPSIN_DOM"/>
    <property type="match status" value="1"/>
</dbReference>
<evidence type="ECO:0000259" key="4">
    <source>
        <dbReference type="PROSITE" id="PS50240"/>
    </source>
</evidence>
<proteinExistence type="inferred from homology"/>
<dbReference type="PRINTS" id="PR00722">
    <property type="entry name" value="CHYMOTRYPSIN"/>
</dbReference>
<dbReference type="InterPro" id="IPR043504">
    <property type="entry name" value="Peptidase_S1_PA_chymotrypsin"/>
</dbReference>
<organism evidence="5 6">
    <name type="scientific">Archangium minus</name>
    <dbReference type="NCBI Taxonomy" id="83450"/>
    <lineage>
        <taxon>Bacteria</taxon>
        <taxon>Pseudomonadati</taxon>
        <taxon>Myxococcota</taxon>
        <taxon>Myxococcia</taxon>
        <taxon>Myxococcales</taxon>
        <taxon>Cystobacterineae</taxon>
        <taxon>Archangiaceae</taxon>
        <taxon>Archangium</taxon>
    </lineage>
</organism>
<accession>A0ABY9X7K1</accession>
<evidence type="ECO:0000256" key="1">
    <source>
        <dbReference type="ARBA" id="ARBA00007664"/>
    </source>
</evidence>
<dbReference type="PANTHER" id="PTHR24276:SF98">
    <property type="entry name" value="FI18310P1-RELATED"/>
    <property type="match status" value="1"/>
</dbReference>
<gene>
    <name evidence="5" type="ORF">F0U60_50000</name>
</gene>
<dbReference type="EMBL" id="CP043494">
    <property type="protein sequence ID" value="WNG51371.1"/>
    <property type="molecule type" value="Genomic_DNA"/>
</dbReference>
<dbReference type="InterPro" id="IPR001254">
    <property type="entry name" value="Trypsin_dom"/>
</dbReference>
<dbReference type="CDD" id="cd00190">
    <property type="entry name" value="Tryp_SPc"/>
    <property type="match status" value="1"/>
</dbReference>
<reference evidence="5 6" key="1">
    <citation type="submission" date="2019-08" db="EMBL/GenBank/DDBJ databases">
        <title>Archangium and Cystobacter genomes.</title>
        <authorList>
            <person name="Chen I.-C.K."/>
            <person name="Wielgoss S."/>
        </authorList>
    </citation>
    <scope>NUCLEOTIDE SEQUENCE [LARGE SCALE GENOMIC DNA]</scope>
    <source>
        <strain evidence="5 6">Cbm 6</strain>
    </source>
</reference>
<name>A0ABY9X7K1_9BACT</name>